<protein>
    <submittedName>
        <fullName evidence="1">Uncharacterized protein</fullName>
    </submittedName>
</protein>
<reference evidence="1" key="1">
    <citation type="submission" date="2014-11" db="EMBL/GenBank/DDBJ databases">
        <authorList>
            <person name="Amaro Gonzalez C."/>
        </authorList>
    </citation>
    <scope>NUCLEOTIDE SEQUENCE</scope>
</reference>
<sequence>MNKVFSVLILCCF</sequence>
<name>A0A0E9UTL2_ANGAN</name>
<proteinExistence type="predicted"/>
<dbReference type="EMBL" id="GBXM01039363">
    <property type="protein sequence ID" value="JAH69214.1"/>
    <property type="molecule type" value="Transcribed_RNA"/>
</dbReference>
<evidence type="ECO:0000313" key="1">
    <source>
        <dbReference type="EMBL" id="JAH69214.1"/>
    </source>
</evidence>
<accession>A0A0E9UTL2</accession>
<organism evidence="1">
    <name type="scientific">Anguilla anguilla</name>
    <name type="common">European freshwater eel</name>
    <name type="synonym">Muraena anguilla</name>
    <dbReference type="NCBI Taxonomy" id="7936"/>
    <lineage>
        <taxon>Eukaryota</taxon>
        <taxon>Metazoa</taxon>
        <taxon>Chordata</taxon>
        <taxon>Craniata</taxon>
        <taxon>Vertebrata</taxon>
        <taxon>Euteleostomi</taxon>
        <taxon>Actinopterygii</taxon>
        <taxon>Neopterygii</taxon>
        <taxon>Teleostei</taxon>
        <taxon>Anguilliformes</taxon>
        <taxon>Anguillidae</taxon>
        <taxon>Anguilla</taxon>
    </lineage>
</organism>
<reference evidence="1" key="2">
    <citation type="journal article" date="2015" name="Fish Shellfish Immunol.">
        <title>Early steps in the European eel (Anguilla anguilla)-Vibrio vulnificus interaction in the gills: Role of the RtxA13 toxin.</title>
        <authorList>
            <person name="Callol A."/>
            <person name="Pajuelo D."/>
            <person name="Ebbesson L."/>
            <person name="Teles M."/>
            <person name="MacKenzie S."/>
            <person name="Amaro C."/>
        </authorList>
    </citation>
    <scope>NUCLEOTIDE SEQUENCE</scope>
</reference>